<reference evidence="2 3" key="1">
    <citation type="submission" date="2020-08" db="EMBL/GenBank/DDBJ databases">
        <title>A Genomic Blueprint of the Chicken Gut Microbiome.</title>
        <authorList>
            <person name="Gilroy R."/>
            <person name="Ravi A."/>
            <person name="Getino M."/>
            <person name="Pursley I."/>
            <person name="Horton D.L."/>
            <person name="Alikhan N.-F."/>
            <person name="Baker D."/>
            <person name="Gharbi K."/>
            <person name="Hall N."/>
            <person name="Watson M."/>
            <person name="Adriaenssens E.M."/>
            <person name="Foster-Nyarko E."/>
            <person name="Jarju S."/>
            <person name="Secka A."/>
            <person name="Antonio M."/>
            <person name="Oren A."/>
            <person name="Chaudhuri R."/>
            <person name="La Ragione R.M."/>
            <person name="Hildebrand F."/>
            <person name="Pallen M.J."/>
        </authorList>
    </citation>
    <scope>NUCLEOTIDE SEQUENCE [LARGE SCALE GENOMIC DNA]</scope>
    <source>
        <strain evidence="2 3">Sa2BUA9</strain>
    </source>
</reference>
<dbReference type="RefSeq" id="WP_191697627.1">
    <property type="nucleotide sequence ID" value="NZ_JACSQO010000009.1"/>
</dbReference>
<name>A0ABR8RCW6_9BACI</name>
<protein>
    <submittedName>
        <fullName evidence="2">Uncharacterized protein</fullName>
    </submittedName>
</protein>
<evidence type="ECO:0000256" key="1">
    <source>
        <dbReference type="SAM" id="Phobius"/>
    </source>
</evidence>
<dbReference type="EMBL" id="JACSQO010000009">
    <property type="protein sequence ID" value="MBD7945632.1"/>
    <property type="molecule type" value="Genomic_DNA"/>
</dbReference>
<evidence type="ECO:0000313" key="3">
    <source>
        <dbReference type="Proteomes" id="UP000640786"/>
    </source>
</evidence>
<keyword evidence="3" id="KW-1185">Reference proteome</keyword>
<comment type="caution">
    <text evidence="2">The sequence shown here is derived from an EMBL/GenBank/DDBJ whole genome shotgun (WGS) entry which is preliminary data.</text>
</comment>
<feature type="transmembrane region" description="Helical" evidence="1">
    <location>
        <begin position="6"/>
        <end position="34"/>
    </location>
</feature>
<evidence type="ECO:0000313" key="2">
    <source>
        <dbReference type="EMBL" id="MBD7945632.1"/>
    </source>
</evidence>
<accession>A0ABR8RCW6</accession>
<keyword evidence="1" id="KW-1133">Transmembrane helix</keyword>
<sequence length="55" mass="6482">MNNWIYILYFIVLGVVSFFTGEIVTFVMLGFIIISLTNIHNTLKEILHKKKTEDY</sequence>
<dbReference type="Proteomes" id="UP000640786">
    <property type="component" value="Unassembled WGS sequence"/>
</dbReference>
<gene>
    <name evidence="2" type="ORF">H9650_16085</name>
</gene>
<proteinExistence type="predicted"/>
<organism evidence="2 3">
    <name type="scientific">Psychrobacillus faecigallinarum</name>
    <dbReference type="NCBI Taxonomy" id="2762235"/>
    <lineage>
        <taxon>Bacteria</taxon>
        <taxon>Bacillati</taxon>
        <taxon>Bacillota</taxon>
        <taxon>Bacilli</taxon>
        <taxon>Bacillales</taxon>
        <taxon>Bacillaceae</taxon>
        <taxon>Psychrobacillus</taxon>
    </lineage>
</organism>
<keyword evidence="1" id="KW-0812">Transmembrane</keyword>
<keyword evidence="1" id="KW-0472">Membrane</keyword>